<dbReference type="STRING" id="81985.R0I988"/>
<comment type="subcellular location">
    <subcellularLocation>
        <location evidence="1">Nucleus</location>
    </subcellularLocation>
</comment>
<dbReference type="EMBL" id="KB870806">
    <property type="protein sequence ID" value="EOA34670.1"/>
    <property type="molecule type" value="Genomic_DNA"/>
</dbReference>
<dbReference type="InterPro" id="IPR036879">
    <property type="entry name" value="TF_MADSbox_sf"/>
</dbReference>
<name>R0I988_9BRAS</name>
<keyword evidence="4" id="KW-0804">Transcription</keyword>
<dbReference type="GO" id="GO:0003677">
    <property type="term" value="F:DNA binding"/>
    <property type="evidence" value="ECO:0007669"/>
    <property type="project" value="UniProtKB-KW"/>
</dbReference>
<feature type="domain" description="MADS-box" evidence="7">
    <location>
        <begin position="17"/>
        <end position="66"/>
    </location>
</feature>
<dbReference type="PROSITE" id="PS50066">
    <property type="entry name" value="MADS_BOX_2"/>
    <property type="match status" value="1"/>
</dbReference>
<accession>R0I988</accession>
<keyword evidence="6" id="KW-0175">Coiled coil</keyword>
<feature type="coiled-coil region" evidence="6">
    <location>
        <begin position="105"/>
        <end position="132"/>
    </location>
</feature>
<dbReference type="GO" id="GO:0046983">
    <property type="term" value="F:protein dimerization activity"/>
    <property type="evidence" value="ECO:0007669"/>
    <property type="project" value="InterPro"/>
</dbReference>
<dbReference type="InterPro" id="IPR002100">
    <property type="entry name" value="TF_MADSbox"/>
</dbReference>
<evidence type="ECO:0000256" key="2">
    <source>
        <dbReference type="ARBA" id="ARBA00023015"/>
    </source>
</evidence>
<keyword evidence="3" id="KW-0238">DNA-binding</keyword>
<organism evidence="8 9">
    <name type="scientific">Capsella rubella</name>
    <dbReference type="NCBI Taxonomy" id="81985"/>
    <lineage>
        <taxon>Eukaryota</taxon>
        <taxon>Viridiplantae</taxon>
        <taxon>Streptophyta</taxon>
        <taxon>Embryophyta</taxon>
        <taxon>Tracheophyta</taxon>
        <taxon>Spermatophyta</taxon>
        <taxon>Magnoliopsida</taxon>
        <taxon>eudicotyledons</taxon>
        <taxon>Gunneridae</taxon>
        <taxon>Pentapetalae</taxon>
        <taxon>rosids</taxon>
        <taxon>malvids</taxon>
        <taxon>Brassicales</taxon>
        <taxon>Brassicaceae</taxon>
        <taxon>Camelineae</taxon>
        <taxon>Capsella</taxon>
    </lineage>
</organism>
<evidence type="ECO:0000256" key="4">
    <source>
        <dbReference type="ARBA" id="ARBA00023163"/>
    </source>
</evidence>
<evidence type="ECO:0000313" key="9">
    <source>
        <dbReference type="Proteomes" id="UP000029121"/>
    </source>
</evidence>
<dbReference type="OrthoDB" id="1048961at2759"/>
<evidence type="ECO:0000256" key="6">
    <source>
        <dbReference type="SAM" id="Coils"/>
    </source>
</evidence>
<keyword evidence="9" id="KW-1185">Reference proteome</keyword>
<protein>
    <recommendedName>
        <fullName evidence="7">MADS-box domain-containing protein</fullName>
    </recommendedName>
</protein>
<evidence type="ECO:0000259" key="7">
    <source>
        <dbReference type="PROSITE" id="PS50066"/>
    </source>
</evidence>
<feature type="non-terminal residue" evidence="8">
    <location>
        <position position="243"/>
    </location>
</feature>
<keyword evidence="5" id="KW-0539">Nucleus</keyword>
<dbReference type="Gene3D" id="3.40.1810.10">
    <property type="entry name" value="Transcription factor, MADS-box"/>
    <property type="match status" value="1"/>
</dbReference>
<dbReference type="Pfam" id="PF00319">
    <property type="entry name" value="SRF-TF"/>
    <property type="match status" value="1"/>
</dbReference>
<evidence type="ECO:0000313" key="8">
    <source>
        <dbReference type="EMBL" id="EOA34670.1"/>
    </source>
</evidence>
<evidence type="ECO:0000256" key="3">
    <source>
        <dbReference type="ARBA" id="ARBA00023125"/>
    </source>
</evidence>
<proteinExistence type="predicted"/>
<dbReference type="eggNOG" id="KOG0014">
    <property type="taxonomic scope" value="Eukaryota"/>
</dbReference>
<reference evidence="9" key="1">
    <citation type="journal article" date="2013" name="Nat. Genet.">
        <title>The Capsella rubella genome and the genomic consequences of rapid mating system evolution.</title>
        <authorList>
            <person name="Slotte T."/>
            <person name="Hazzouri K.M."/>
            <person name="Agren J.A."/>
            <person name="Koenig D."/>
            <person name="Maumus F."/>
            <person name="Guo Y.L."/>
            <person name="Steige K."/>
            <person name="Platts A.E."/>
            <person name="Escobar J.S."/>
            <person name="Newman L.K."/>
            <person name="Wang W."/>
            <person name="Mandakova T."/>
            <person name="Vello E."/>
            <person name="Smith L.M."/>
            <person name="Henz S.R."/>
            <person name="Steffen J."/>
            <person name="Takuno S."/>
            <person name="Brandvain Y."/>
            <person name="Coop G."/>
            <person name="Andolfatto P."/>
            <person name="Hu T.T."/>
            <person name="Blanchette M."/>
            <person name="Clark R.M."/>
            <person name="Quesneville H."/>
            <person name="Nordborg M."/>
            <person name="Gaut B.S."/>
            <person name="Lysak M.A."/>
            <person name="Jenkins J."/>
            <person name="Grimwood J."/>
            <person name="Chapman J."/>
            <person name="Prochnik S."/>
            <person name="Shu S."/>
            <person name="Rokhsar D."/>
            <person name="Schmutz J."/>
            <person name="Weigel D."/>
            <person name="Wright S.I."/>
        </authorList>
    </citation>
    <scope>NUCLEOTIDE SEQUENCE [LARGE SCALE GENOMIC DNA]</scope>
    <source>
        <strain evidence="9">cv. Monte Gargano</strain>
    </source>
</reference>
<dbReference type="Proteomes" id="UP000029121">
    <property type="component" value="Unassembled WGS sequence"/>
</dbReference>
<dbReference type="AlphaFoldDB" id="R0I988"/>
<dbReference type="SUPFAM" id="SSF55455">
    <property type="entry name" value="SRF-like"/>
    <property type="match status" value="1"/>
</dbReference>
<evidence type="ECO:0000256" key="5">
    <source>
        <dbReference type="ARBA" id="ARBA00023242"/>
    </source>
</evidence>
<gene>
    <name evidence="8" type="ORF">CARUB_v10022233mg</name>
</gene>
<evidence type="ECO:0000256" key="1">
    <source>
        <dbReference type="ARBA" id="ARBA00004123"/>
    </source>
</evidence>
<sequence>MAPLRVKKPNKSYGLDDDLKTKRIFFKRIFPAFKKKATELSVLCGNSVGFICYGPDNDLHVWPEPKDNPQALPEIVGKFNALSDHRRMSHASDLFDFPNLKGLSGEELRSHLDELNSRLAGIKQQKIGLLRRGNFKPKIKETGKDDHIRVSDKGNRLGFDELGYVFRGSHETVSNLGSCAASKVSSDVAVSDPSLTLGFSGGDYLPVDSVPTTDNYGVCANEGASDLRRMEFASTLFPGYDRS</sequence>
<dbReference type="GO" id="GO:0005634">
    <property type="term" value="C:nucleus"/>
    <property type="evidence" value="ECO:0007669"/>
    <property type="project" value="UniProtKB-SubCell"/>
</dbReference>
<dbReference type="KEGG" id="crb:17896625"/>
<keyword evidence="2" id="KW-0805">Transcription regulation</keyword>